<organism evidence="5 6">
    <name type="scientific">Laetiporus sulphureus 93-53</name>
    <dbReference type="NCBI Taxonomy" id="1314785"/>
    <lineage>
        <taxon>Eukaryota</taxon>
        <taxon>Fungi</taxon>
        <taxon>Dikarya</taxon>
        <taxon>Basidiomycota</taxon>
        <taxon>Agaricomycotina</taxon>
        <taxon>Agaricomycetes</taxon>
        <taxon>Polyporales</taxon>
        <taxon>Laetiporus</taxon>
    </lineage>
</organism>
<feature type="signal peptide" evidence="4">
    <location>
        <begin position="1"/>
        <end position="19"/>
    </location>
</feature>
<evidence type="ECO:0000313" key="6">
    <source>
        <dbReference type="Proteomes" id="UP000076871"/>
    </source>
</evidence>
<dbReference type="RefSeq" id="XP_040760319.1">
    <property type="nucleotide sequence ID" value="XM_040907278.1"/>
</dbReference>
<proteinExistence type="inferred from homology"/>
<reference evidence="5 6" key="1">
    <citation type="journal article" date="2016" name="Mol. Biol. Evol.">
        <title>Comparative Genomics of Early-Diverging Mushroom-Forming Fungi Provides Insights into the Origins of Lignocellulose Decay Capabilities.</title>
        <authorList>
            <person name="Nagy L.G."/>
            <person name="Riley R."/>
            <person name="Tritt A."/>
            <person name="Adam C."/>
            <person name="Daum C."/>
            <person name="Floudas D."/>
            <person name="Sun H."/>
            <person name="Yadav J.S."/>
            <person name="Pangilinan J."/>
            <person name="Larsson K.H."/>
            <person name="Matsuura K."/>
            <person name="Barry K."/>
            <person name="Labutti K."/>
            <person name="Kuo R."/>
            <person name="Ohm R.A."/>
            <person name="Bhattacharya S.S."/>
            <person name="Shirouzu T."/>
            <person name="Yoshinaga Y."/>
            <person name="Martin F.M."/>
            <person name="Grigoriev I.V."/>
            <person name="Hibbett D.S."/>
        </authorList>
    </citation>
    <scope>NUCLEOTIDE SEQUENCE [LARGE SCALE GENOMIC DNA]</scope>
    <source>
        <strain evidence="5 6">93-53</strain>
    </source>
</reference>
<evidence type="ECO:0000256" key="1">
    <source>
        <dbReference type="ARBA" id="ARBA00004613"/>
    </source>
</evidence>
<dbReference type="Pfam" id="PF07249">
    <property type="entry name" value="Cerato-platanin"/>
    <property type="match status" value="1"/>
</dbReference>
<dbReference type="InterPro" id="IPR010829">
    <property type="entry name" value="Cerato-platanin"/>
</dbReference>
<dbReference type="CDD" id="cd22778">
    <property type="entry name" value="DPBB_CEPL-like"/>
    <property type="match status" value="1"/>
</dbReference>
<dbReference type="InterPro" id="IPR036908">
    <property type="entry name" value="RlpA-like_sf"/>
</dbReference>
<dbReference type="AlphaFoldDB" id="A0A165CCU2"/>
<dbReference type="OrthoDB" id="4898945at2759"/>
<dbReference type="Proteomes" id="UP000076871">
    <property type="component" value="Unassembled WGS sequence"/>
</dbReference>
<gene>
    <name evidence="5" type="ORF">LAESUDRAFT_716784</name>
</gene>
<keyword evidence="4" id="KW-0732">Signal</keyword>
<dbReference type="EMBL" id="KV427651">
    <property type="protein sequence ID" value="KZT02579.1"/>
    <property type="molecule type" value="Genomic_DNA"/>
</dbReference>
<feature type="chain" id="PRO_5007855968" description="Cerato-platanin" evidence="4">
    <location>
        <begin position="20"/>
        <end position="119"/>
    </location>
</feature>
<comment type="subcellular location">
    <subcellularLocation>
        <location evidence="1">Secreted</location>
    </subcellularLocation>
</comment>
<accession>A0A165CCU2</accession>
<dbReference type="GeneID" id="63824307"/>
<evidence type="ECO:0000256" key="2">
    <source>
        <dbReference type="ARBA" id="ARBA00010421"/>
    </source>
</evidence>
<comment type="similarity">
    <text evidence="2">Belongs to the cerato-platanin family.</text>
</comment>
<protein>
    <recommendedName>
        <fullName evidence="7">Cerato-platanin</fullName>
    </recommendedName>
</protein>
<name>A0A165CCU2_9APHY</name>
<dbReference type="Gene3D" id="2.40.40.10">
    <property type="entry name" value="RlpA-like domain"/>
    <property type="match status" value="1"/>
</dbReference>
<evidence type="ECO:0000256" key="3">
    <source>
        <dbReference type="ARBA" id="ARBA00022525"/>
    </source>
</evidence>
<evidence type="ECO:0008006" key="7">
    <source>
        <dbReference type="Google" id="ProtNLM"/>
    </source>
</evidence>
<evidence type="ECO:0000256" key="4">
    <source>
        <dbReference type="SAM" id="SignalP"/>
    </source>
</evidence>
<dbReference type="GO" id="GO:0005576">
    <property type="term" value="C:extracellular region"/>
    <property type="evidence" value="ECO:0007669"/>
    <property type="project" value="UniProtKB-SubCell"/>
</dbReference>
<evidence type="ECO:0000313" key="5">
    <source>
        <dbReference type="EMBL" id="KZT02579.1"/>
    </source>
</evidence>
<keyword evidence="6" id="KW-1185">Reference proteome</keyword>
<sequence length="119" mass="12590">MKLTAVFFATAGSLAAVLAQQYVVWSVYPRRCDLLKFCAASGYTVSGGLPAFPCISGAFAITEYDSPACGTCWELTYNNTSINLLAIDTVNALMQGEDEKVGFIYATATQVDASACGGY</sequence>
<dbReference type="STRING" id="1314785.A0A165CCU2"/>
<dbReference type="InParanoid" id="A0A165CCU2"/>
<keyword evidence="3" id="KW-0964">Secreted</keyword>